<evidence type="ECO:0000313" key="16">
    <source>
        <dbReference type="Proteomes" id="UP000017800"/>
    </source>
</evidence>
<protein>
    <recommendedName>
        <fullName evidence="13">Holo-[acyl-carrier-protein] synthase</fullName>
        <shortName evidence="13">Holo-ACP synthase</shortName>
        <ecNumber evidence="13">2.7.8.7</ecNumber>
    </recommendedName>
    <alternativeName>
        <fullName evidence="13">4'-phosphopantetheinyl transferase AcpS</fullName>
    </alternativeName>
</protein>
<comment type="catalytic activity">
    <reaction evidence="11 13">
        <text>apo-[ACP] + CoA = holo-[ACP] + adenosine 3',5'-bisphosphate + H(+)</text>
        <dbReference type="Rhea" id="RHEA:12068"/>
        <dbReference type="Rhea" id="RHEA-COMP:9685"/>
        <dbReference type="Rhea" id="RHEA-COMP:9690"/>
        <dbReference type="ChEBI" id="CHEBI:15378"/>
        <dbReference type="ChEBI" id="CHEBI:29999"/>
        <dbReference type="ChEBI" id="CHEBI:57287"/>
        <dbReference type="ChEBI" id="CHEBI:58343"/>
        <dbReference type="ChEBI" id="CHEBI:64479"/>
        <dbReference type="EC" id="2.7.8.7"/>
    </reaction>
</comment>
<dbReference type="NCBIfam" id="TIGR00516">
    <property type="entry name" value="acpS"/>
    <property type="match status" value="1"/>
</dbReference>
<feature type="binding site" evidence="13">
    <location>
        <position position="58"/>
    </location>
    <ligand>
        <name>Mg(2+)</name>
        <dbReference type="ChEBI" id="CHEBI:18420"/>
    </ligand>
</feature>
<organism evidence="15 16">
    <name type="scientific">Vibrio halioticoli NBRC 102217</name>
    <dbReference type="NCBI Taxonomy" id="1219072"/>
    <lineage>
        <taxon>Bacteria</taxon>
        <taxon>Pseudomonadati</taxon>
        <taxon>Pseudomonadota</taxon>
        <taxon>Gammaproteobacteria</taxon>
        <taxon>Vibrionales</taxon>
        <taxon>Vibrionaceae</taxon>
        <taxon>Vibrio</taxon>
    </lineage>
</organism>
<dbReference type="InterPro" id="IPR037143">
    <property type="entry name" value="4-PPantetheinyl_Trfase_dom_sf"/>
</dbReference>
<reference evidence="15 16" key="1">
    <citation type="submission" date="2013-10" db="EMBL/GenBank/DDBJ databases">
        <authorList>
            <person name="Ichikawa N."/>
            <person name="Kimura A."/>
            <person name="Ohji S."/>
            <person name="Hosoyama A."/>
            <person name="Fujita N."/>
        </authorList>
    </citation>
    <scope>NUCLEOTIDE SEQUENCE [LARGE SCALE GENOMIC DNA]</scope>
    <source>
        <strain evidence="15 16">NBRC 102217</strain>
    </source>
</reference>
<dbReference type="GO" id="GO:0000287">
    <property type="term" value="F:magnesium ion binding"/>
    <property type="evidence" value="ECO:0007669"/>
    <property type="project" value="UniProtKB-UniRule"/>
</dbReference>
<dbReference type="InterPro" id="IPR050559">
    <property type="entry name" value="P-Pant_transferase_sf"/>
</dbReference>
<comment type="function">
    <text evidence="13">Transfers the 4'-phosphopantetheine moiety from coenzyme A to a Ser of acyl-carrier-protein.</text>
</comment>
<dbReference type="eggNOG" id="COG0736">
    <property type="taxonomic scope" value="Bacteria"/>
</dbReference>
<dbReference type="Pfam" id="PF01648">
    <property type="entry name" value="ACPS"/>
    <property type="match status" value="1"/>
</dbReference>
<evidence type="ECO:0000256" key="7">
    <source>
        <dbReference type="ARBA" id="ARBA00022832"/>
    </source>
</evidence>
<comment type="function">
    <text evidence="12">Transfers the 4'-phosphopantetheine moiety from coenzyme A to the 'Ser-36' of acyl-carrier-protein.</text>
</comment>
<accession>V5HN84</accession>
<dbReference type="InterPro" id="IPR008278">
    <property type="entry name" value="4-PPantetheinyl_Trfase_dom"/>
</dbReference>
<gene>
    <name evidence="13 15" type="primary">acpS</name>
    <name evidence="15" type="ORF">VHA01S_052_00140</name>
</gene>
<evidence type="ECO:0000256" key="12">
    <source>
        <dbReference type="ARBA" id="ARBA00054726"/>
    </source>
</evidence>
<dbReference type="InterPro" id="IPR002582">
    <property type="entry name" value="ACPS"/>
</dbReference>
<feature type="binding site" evidence="13">
    <location>
        <position position="9"/>
    </location>
    <ligand>
        <name>Mg(2+)</name>
        <dbReference type="ChEBI" id="CHEBI:18420"/>
    </ligand>
</feature>
<reference evidence="15 16" key="2">
    <citation type="submission" date="2013-11" db="EMBL/GenBank/DDBJ databases">
        <title>Whole genome shotgun sequence of Vibrio halioticoli NBRC 102217.</title>
        <authorList>
            <person name="Isaki S."/>
            <person name="Kimura A."/>
            <person name="Ohji S."/>
            <person name="Hosoyama A."/>
            <person name="Fujita N."/>
            <person name="Hashimoto M."/>
            <person name="Hosoyama Y."/>
            <person name="Yamazoe A."/>
        </authorList>
    </citation>
    <scope>NUCLEOTIDE SEQUENCE [LARGE SCALE GENOMIC DNA]</scope>
    <source>
        <strain evidence="15 16">NBRC 102217</strain>
    </source>
</reference>
<keyword evidence="6 13" id="KW-0479">Metal-binding</keyword>
<dbReference type="FunFam" id="3.90.470.20:FF:000001">
    <property type="entry name" value="Holo-[acyl-carrier-protein] synthase"/>
    <property type="match status" value="1"/>
</dbReference>
<proteinExistence type="inferred from homology"/>
<dbReference type="PANTHER" id="PTHR12215:SF10">
    <property type="entry name" value="L-AMINOADIPATE-SEMIALDEHYDE DEHYDROGENASE-PHOSPHOPANTETHEINYL TRANSFERASE"/>
    <property type="match status" value="1"/>
</dbReference>
<dbReference type="RefSeq" id="WP_023405006.1">
    <property type="nucleotide sequence ID" value="NZ_BAUJ01000052.1"/>
</dbReference>
<dbReference type="GO" id="GO:0019878">
    <property type="term" value="P:lysine biosynthetic process via aminoadipic acid"/>
    <property type="evidence" value="ECO:0007669"/>
    <property type="project" value="TreeGrafter"/>
</dbReference>
<evidence type="ECO:0000259" key="14">
    <source>
        <dbReference type="Pfam" id="PF01648"/>
    </source>
</evidence>
<dbReference type="GO" id="GO:0006633">
    <property type="term" value="P:fatty acid biosynthetic process"/>
    <property type="evidence" value="ECO:0007669"/>
    <property type="project" value="UniProtKB-UniRule"/>
</dbReference>
<dbReference type="InterPro" id="IPR004568">
    <property type="entry name" value="Ppantetheine-prot_Trfase_dom"/>
</dbReference>
<dbReference type="HAMAP" id="MF_00101">
    <property type="entry name" value="AcpS"/>
    <property type="match status" value="1"/>
</dbReference>
<dbReference type="EC" id="2.7.8.7" evidence="13"/>
<dbReference type="AlphaFoldDB" id="V5HN84"/>
<evidence type="ECO:0000256" key="2">
    <source>
        <dbReference type="ARBA" id="ARBA00010990"/>
    </source>
</evidence>
<evidence type="ECO:0000256" key="10">
    <source>
        <dbReference type="ARBA" id="ARBA00023160"/>
    </source>
</evidence>
<keyword evidence="16" id="KW-1185">Reference proteome</keyword>
<evidence type="ECO:0000256" key="11">
    <source>
        <dbReference type="ARBA" id="ARBA00050875"/>
    </source>
</evidence>
<evidence type="ECO:0000256" key="13">
    <source>
        <dbReference type="HAMAP-Rule" id="MF_00101"/>
    </source>
</evidence>
<dbReference type="PANTHER" id="PTHR12215">
    <property type="entry name" value="PHOSPHOPANTETHEINE TRANSFERASE"/>
    <property type="match status" value="1"/>
</dbReference>
<dbReference type="GO" id="GO:0005829">
    <property type="term" value="C:cytosol"/>
    <property type="evidence" value="ECO:0007669"/>
    <property type="project" value="TreeGrafter"/>
</dbReference>
<keyword evidence="8 13" id="KW-0460">Magnesium</keyword>
<evidence type="ECO:0000313" key="15">
    <source>
        <dbReference type="EMBL" id="GAD90685.1"/>
    </source>
</evidence>
<dbReference type="Proteomes" id="UP000017800">
    <property type="component" value="Unassembled WGS sequence"/>
</dbReference>
<keyword evidence="7 13" id="KW-0276">Fatty acid metabolism</keyword>
<evidence type="ECO:0000256" key="8">
    <source>
        <dbReference type="ARBA" id="ARBA00022842"/>
    </source>
</evidence>
<dbReference type="NCBIfam" id="TIGR00556">
    <property type="entry name" value="pantethn_trn"/>
    <property type="match status" value="1"/>
</dbReference>
<evidence type="ECO:0000256" key="6">
    <source>
        <dbReference type="ARBA" id="ARBA00022723"/>
    </source>
</evidence>
<comment type="subcellular location">
    <subcellularLocation>
        <location evidence="13">Cytoplasm</location>
    </subcellularLocation>
</comment>
<keyword evidence="10 13" id="KW-0275">Fatty acid biosynthesis</keyword>
<dbReference type="EMBL" id="BAUJ01000052">
    <property type="protein sequence ID" value="GAD90685.1"/>
    <property type="molecule type" value="Genomic_DNA"/>
</dbReference>
<evidence type="ECO:0000256" key="3">
    <source>
        <dbReference type="ARBA" id="ARBA00022490"/>
    </source>
</evidence>
<comment type="cofactor">
    <cofactor evidence="1 13">
        <name>Mg(2+)</name>
        <dbReference type="ChEBI" id="CHEBI:18420"/>
    </cofactor>
</comment>
<sequence length="132" mass="14412">MAIVGLGTDIAEIERVEKALNRTGLPFAQRILTESEMAQFEKLNLKAKFLAKRFAAKEAASKALGTGIAQGVSFQDFTVSNDELGKPQLHLSGKALQISKQLGTTHVHLSISDERHYAVATVIFESDTNRTK</sequence>
<evidence type="ECO:0000256" key="5">
    <source>
        <dbReference type="ARBA" id="ARBA00022679"/>
    </source>
</evidence>
<name>V5HN84_9VIBR</name>
<evidence type="ECO:0000256" key="9">
    <source>
        <dbReference type="ARBA" id="ARBA00023098"/>
    </source>
</evidence>
<feature type="domain" description="4'-phosphopantetheinyl transferase" evidence="14">
    <location>
        <begin position="5"/>
        <end position="120"/>
    </location>
</feature>
<keyword evidence="5 13" id="KW-0808">Transferase</keyword>
<comment type="similarity">
    <text evidence="13">Belongs to the P-Pant transferase superfamily. AcpS family.</text>
</comment>
<dbReference type="SUPFAM" id="SSF56214">
    <property type="entry name" value="4'-phosphopantetheinyl transferase"/>
    <property type="match status" value="1"/>
</dbReference>
<keyword evidence="9 13" id="KW-0443">Lipid metabolism</keyword>
<evidence type="ECO:0000256" key="4">
    <source>
        <dbReference type="ARBA" id="ARBA00022516"/>
    </source>
</evidence>
<dbReference type="GO" id="GO:0008897">
    <property type="term" value="F:holo-[acyl-carrier-protein] synthase activity"/>
    <property type="evidence" value="ECO:0007669"/>
    <property type="project" value="UniProtKB-UniRule"/>
</dbReference>
<comment type="caution">
    <text evidence="15">The sequence shown here is derived from an EMBL/GenBank/DDBJ whole genome shotgun (WGS) entry which is preliminary data.</text>
</comment>
<dbReference type="Gene3D" id="3.90.470.20">
    <property type="entry name" value="4'-phosphopantetheinyl transferase domain"/>
    <property type="match status" value="1"/>
</dbReference>
<keyword evidence="3 13" id="KW-0963">Cytoplasm</keyword>
<keyword evidence="4 13" id="KW-0444">Lipid biosynthesis</keyword>
<dbReference type="OrthoDB" id="517356at2"/>
<comment type="similarity">
    <text evidence="2">Belongs to the P-Pant transferase superfamily. Gsp/Sfp/HetI/AcpT family.</text>
</comment>
<evidence type="ECO:0000256" key="1">
    <source>
        <dbReference type="ARBA" id="ARBA00001946"/>
    </source>
</evidence>